<protein>
    <recommendedName>
        <fullName evidence="4">Carbohydrate kinase FGGY C-terminal domain-containing protein</fullName>
    </recommendedName>
</protein>
<evidence type="ECO:0000256" key="1">
    <source>
        <dbReference type="ARBA" id="ARBA00009156"/>
    </source>
</evidence>
<comment type="similarity">
    <text evidence="1">Belongs to the FGGY kinase family.</text>
</comment>
<dbReference type="Proteomes" id="UP000625711">
    <property type="component" value="Unassembled WGS sequence"/>
</dbReference>
<dbReference type="EMBL" id="JAACXV010002930">
    <property type="protein sequence ID" value="KAF7277311.1"/>
    <property type="molecule type" value="Genomic_DNA"/>
</dbReference>
<proteinExistence type="inferred from homology"/>
<dbReference type="PANTHER" id="PTHR10196:SF82">
    <property type="entry name" value="GLYCEROL KINASE"/>
    <property type="match status" value="1"/>
</dbReference>
<dbReference type="InterPro" id="IPR018485">
    <property type="entry name" value="FGGY_C"/>
</dbReference>
<evidence type="ECO:0000256" key="3">
    <source>
        <dbReference type="ARBA" id="ARBA00022777"/>
    </source>
</evidence>
<keyword evidence="2" id="KW-0808">Transferase</keyword>
<dbReference type="PANTHER" id="PTHR10196">
    <property type="entry name" value="SUGAR KINASE"/>
    <property type="match status" value="1"/>
</dbReference>
<dbReference type="EMBL" id="JAACXV010004525">
    <property type="protein sequence ID" value="KAF7277031.1"/>
    <property type="molecule type" value="Genomic_DNA"/>
</dbReference>
<keyword evidence="3" id="KW-0418">Kinase</keyword>
<comment type="caution">
    <text evidence="6">The sequence shown here is derived from an EMBL/GenBank/DDBJ whole genome shotgun (WGS) entry which is preliminary data.</text>
</comment>
<organism evidence="6 7">
    <name type="scientific">Rhynchophorus ferrugineus</name>
    <name type="common">Red palm weevil</name>
    <name type="synonym">Curculio ferrugineus</name>
    <dbReference type="NCBI Taxonomy" id="354439"/>
    <lineage>
        <taxon>Eukaryota</taxon>
        <taxon>Metazoa</taxon>
        <taxon>Ecdysozoa</taxon>
        <taxon>Arthropoda</taxon>
        <taxon>Hexapoda</taxon>
        <taxon>Insecta</taxon>
        <taxon>Pterygota</taxon>
        <taxon>Neoptera</taxon>
        <taxon>Endopterygota</taxon>
        <taxon>Coleoptera</taxon>
        <taxon>Polyphaga</taxon>
        <taxon>Cucujiformia</taxon>
        <taxon>Curculionidae</taxon>
        <taxon>Dryophthorinae</taxon>
        <taxon>Rhynchophorus</taxon>
    </lineage>
</organism>
<dbReference type="Pfam" id="PF02782">
    <property type="entry name" value="FGGY_C"/>
    <property type="match status" value="1"/>
</dbReference>
<evidence type="ECO:0000313" key="7">
    <source>
        <dbReference type="Proteomes" id="UP000625711"/>
    </source>
</evidence>
<dbReference type="GO" id="GO:0046167">
    <property type="term" value="P:glycerol-3-phosphate biosynthetic process"/>
    <property type="evidence" value="ECO:0007669"/>
    <property type="project" value="TreeGrafter"/>
</dbReference>
<keyword evidence="7" id="KW-1185">Reference proteome</keyword>
<evidence type="ECO:0000259" key="4">
    <source>
        <dbReference type="Pfam" id="PF02782"/>
    </source>
</evidence>
<accession>A0A834IE80</accession>
<dbReference type="GO" id="GO:0006641">
    <property type="term" value="P:triglyceride metabolic process"/>
    <property type="evidence" value="ECO:0007669"/>
    <property type="project" value="TreeGrafter"/>
</dbReference>
<evidence type="ECO:0000256" key="2">
    <source>
        <dbReference type="ARBA" id="ARBA00022679"/>
    </source>
</evidence>
<feature type="domain" description="Carbohydrate kinase FGGY C-terminal" evidence="4">
    <location>
        <begin position="1"/>
        <end position="97"/>
    </location>
</feature>
<dbReference type="AlphaFoldDB" id="A0A834IE80"/>
<reference evidence="6" key="1">
    <citation type="submission" date="2020-08" db="EMBL/GenBank/DDBJ databases">
        <title>Genome sequencing and assembly of the red palm weevil Rhynchophorus ferrugineus.</title>
        <authorList>
            <person name="Dias G.B."/>
            <person name="Bergman C.M."/>
            <person name="Manee M."/>
        </authorList>
    </citation>
    <scope>NUCLEOTIDE SEQUENCE</scope>
    <source>
        <strain evidence="6">AA-2017</strain>
        <tissue evidence="6">Whole larva</tissue>
    </source>
</reference>
<dbReference type="GO" id="GO:0005739">
    <property type="term" value="C:mitochondrion"/>
    <property type="evidence" value="ECO:0007669"/>
    <property type="project" value="TreeGrafter"/>
</dbReference>
<name>A0A834IE80_RHYFE</name>
<dbReference type="GO" id="GO:0004370">
    <property type="term" value="F:glycerol kinase activity"/>
    <property type="evidence" value="ECO:0007669"/>
    <property type="project" value="TreeGrafter"/>
</dbReference>
<feature type="non-terminal residue" evidence="6">
    <location>
        <position position="143"/>
    </location>
</feature>
<dbReference type="OrthoDB" id="5422795at2759"/>
<dbReference type="InterPro" id="IPR018483">
    <property type="entry name" value="Carb_kinase_FGGY_CS"/>
</dbReference>
<dbReference type="PROSITE" id="PS00445">
    <property type="entry name" value="FGGY_KINASES_2"/>
    <property type="match status" value="1"/>
</dbReference>
<dbReference type="GO" id="GO:0006071">
    <property type="term" value="P:glycerol metabolic process"/>
    <property type="evidence" value="ECO:0007669"/>
    <property type="project" value="TreeGrafter"/>
</dbReference>
<dbReference type="InterPro" id="IPR043129">
    <property type="entry name" value="ATPase_NBD"/>
</dbReference>
<evidence type="ECO:0000313" key="5">
    <source>
        <dbReference type="EMBL" id="KAF7277031.1"/>
    </source>
</evidence>
<dbReference type="SUPFAM" id="SSF53067">
    <property type="entry name" value="Actin-like ATPase domain"/>
    <property type="match status" value="1"/>
</dbReference>
<evidence type="ECO:0000313" key="6">
    <source>
        <dbReference type="EMBL" id="KAF7277311.1"/>
    </source>
</evidence>
<gene>
    <name evidence="6" type="ORF">GWI33_008726</name>
    <name evidence="5" type="ORF">GWI33_009516</name>
</gene>
<sequence>PYWQQEARGVIVGITEDTDASHIIRATLEAVCYQTRDILEAMNKDYGSHLTSLQVDGGMTANSLLMQLQADLAGLTIAKPSMAESTALGAAMVAGHAVGNWDLSGPMNIPCDKWTPKISENERDMKYSKWKLAVEKAMGWDIV</sequence>
<dbReference type="Gene3D" id="3.30.420.40">
    <property type="match status" value="1"/>
</dbReference>